<proteinExistence type="predicted"/>
<accession>A0A0G3WK33</accession>
<dbReference type="KEGG" id="epo:Epro_0876"/>
<feature type="signal peptide" evidence="1">
    <location>
        <begin position="1"/>
        <end position="19"/>
    </location>
</feature>
<name>A0A0G3WK33_9BACT</name>
<dbReference type="Pfam" id="PF16117">
    <property type="entry name" value="DUF4833"/>
    <property type="match status" value="1"/>
</dbReference>
<sequence length="165" mass="18957">MKITIIFAVIILSCSSVFANHTVFTIERNKNANVVYYDANITDKKIDEKNPIDAYWLLHAIDGRREELSAFEKKAYGFKTKHTNEKHFELALKAVEDRAIKLFTHNGLAVAEITINNKKAYLKKVYVFSKDGMLGIPKVYYYILHGIDPETGQEVSEKIELKKDK</sequence>
<feature type="domain" description="DUF4833" evidence="2">
    <location>
        <begin position="24"/>
        <end position="158"/>
    </location>
</feature>
<reference evidence="3 4" key="1">
    <citation type="submission" date="2014-09" db="EMBL/GenBank/DDBJ databases">
        <title>Complete genome sequence of Endomicrobium proavitum.</title>
        <authorList>
            <person name="Zheng H."/>
        </authorList>
    </citation>
    <scope>NUCLEOTIDE SEQUENCE [LARGE SCALE GENOMIC DNA]</scope>
    <source>
        <strain evidence="3 4">Rsa215</strain>
    </source>
</reference>
<organism evidence="3 4">
    <name type="scientific">Endomicrobium proavitum</name>
    <dbReference type="NCBI Taxonomy" id="1408281"/>
    <lineage>
        <taxon>Bacteria</taxon>
        <taxon>Pseudomonadati</taxon>
        <taxon>Elusimicrobiota</taxon>
        <taxon>Endomicrobiia</taxon>
        <taxon>Endomicrobiales</taxon>
        <taxon>Endomicrobiaceae</taxon>
        <taxon>Endomicrobium</taxon>
    </lineage>
</organism>
<evidence type="ECO:0000313" key="3">
    <source>
        <dbReference type="EMBL" id="AKL98255.1"/>
    </source>
</evidence>
<dbReference type="InterPro" id="IPR032269">
    <property type="entry name" value="DUF4833"/>
</dbReference>
<protein>
    <recommendedName>
        <fullName evidence="2">DUF4833 domain-containing protein</fullName>
    </recommendedName>
</protein>
<feature type="chain" id="PRO_5005186181" description="DUF4833 domain-containing protein" evidence="1">
    <location>
        <begin position="20"/>
        <end position="165"/>
    </location>
</feature>
<gene>
    <name evidence="3" type="ORF">Epro_0876</name>
</gene>
<dbReference type="EMBL" id="CP009498">
    <property type="protein sequence ID" value="AKL98255.1"/>
    <property type="molecule type" value="Genomic_DNA"/>
</dbReference>
<evidence type="ECO:0000313" key="4">
    <source>
        <dbReference type="Proteomes" id="UP000035337"/>
    </source>
</evidence>
<dbReference type="Proteomes" id="UP000035337">
    <property type="component" value="Chromosome"/>
</dbReference>
<evidence type="ECO:0000259" key="2">
    <source>
        <dbReference type="Pfam" id="PF16117"/>
    </source>
</evidence>
<dbReference type="AlphaFoldDB" id="A0A0G3WK33"/>
<dbReference type="STRING" id="1408281.Epro_0876"/>
<keyword evidence="1" id="KW-0732">Signal</keyword>
<dbReference type="RefSeq" id="WP_052570809.1">
    <property type="nucleotide sequence ID" value="NZ_CP009498.1"/>
</dbReference>
<evidence type="ECO:0000256" key="1">
    <source>
        <dbReference type="SAM" id="SignalP"/>
    </source>
</evidence>
<dbReference type="OrthoDB" id="9785831at2"/>
<keyword evidence="4" id="KW-1185">Reference proteome</keyword>